<dbReference type="OrthoDB" id="9786919at2"/>
<keyword evidence="10 11" id="KW-0472">Membrane</keyword>
<dbReference type="EMBL" id="SOHQ01000007">
    <property type="protein sequence ID" value="TFD81781.1"/>
    <property type="molecule type" value="Genomic_DNA"/>
</dbReference>
<dbReference type="Gene3D" id="3.30.565.10">
    <property type="entry name" value="Histidine kinase-like ATPase, C-terminal domain"/>
    <property type="match status" value="1"/>
</dbReference>
<dbReference type="AlphaFoldDB" id="A0A4Y8KSF2"/>
<dbReference type="Gene3D" id="1.10.287.130">
    <property type="match status" value="1"/>
</dbReference>
<dbReference type="GO" id="GO:0000155">
    <property type="term" value="F:phosphorelay sensor kinase activity"/>
    <property type="evidence" value="ECO:0007669"/>
    <property type="project" value="InterPro"/>
</dbReference>
<dbReference type="RefSeq" id="WP_134172586.1">
    <property type="nucleotide sequence ID" value="NZ_SODI01000001.1"/>
</dbReference>
<keyword evidence="7 13" id="KW-0418">Kinase</keyword>
<evidence type="ECO:0000256" key="1">
    <source>
        <dbReference type="ARBA" id="ARBA00000085"/>
    </source>
</evidence>
<evidence type="ECO:0000256" key="6">
    <source>
        <dbReference type="ARBA" id="ARBA00022692"/>
    </source>
</evidence>
<feature type="domain" description="Histidine kinase" evidence="12">
    <location>
        <begin position="190"/>
        <end position="399"/>
    </location>
</feature>
<feature type="transmembrane region" description="Helical" evidence="11">
    <location>
        <begin position="147"/>
        <end position="169"/>
    </location>
</feature>
<name>A0A4Y8KSF2_9MICO</name>
<evidence type="ECO:0000313" key="14">
    <source>
        <dbReference type="Proteomes" id="UP000298218"/>
    </source>
</evidence>
<dbReference type="PRINTS" id="PR00344">
    <property type="entry name" value="BCTRLSENSOR"/>
</dbReference>
<dbReference type="SUPFAM" id="SSF47384">
    <property type="entry name" value="Homodimeric domain of signal transducing histidine kinase"/>
    <property type="match status" value="1"/>
</dbReference>
<evidence type="ECO:0000256" key="7">
    <source>
        <dbReference type="ARBA" id="ARBA00022777"/>
    </source>
</evidence>
<dbReference type="InterPro" id="IPR050428">
    <property type="entry name" value="TCS_sensor_his_kinase"/>
</dbReference>
<dbReference type="Pfam" id="PF00512">
    <property type="entry name" value="HisKA"/>
    <property type="match status" value="1"/>
</dbReference>
<dbReference type="SUPFAM" id="SSF55874">
    <property type="entry name" value="ATPase domain of HSP90 chaperone/DNA topoisomerase II/histidine kinase"/>
    <property type="match status" value="1"/>
</dbReference>
<dbReference type="GO" id="GO:0005886">
    <property type="term" value="C:plasma membrane"/>
    <property type="evidence" value="ECO:0007669"/>
    <property type="project" value="UniProtKB-SubCell"/>
</dbReference>
<dbReference type="InterPro" id="IPR004358">
    <property type="entry name" value="Sig_transdc_His_kin-like_C"/>
</dbReference>
<feature type="transmembrane region" description="Helical" evidence="11">
    <location>
        <begin position="21"/>
        <end position="48"/>
    </location>
</feature>
<sequence length="399" mass="42492">MMVRRDLTADERLLRRTSLRLALQFSALIVAIVALVGLVAFAIVSASIQESMNRALTSAAQDLRGDEAAVGTYVITMRDGQIASGKTLPEGLPDRDALRDVTATRSVVDSTVESDGTSYSVRTRADKGLTVQVAIDRRETGEEIGRLLWSLVIAGIVGAVAAGGAGYLLSRHAMKPLIEALALQRRFVADASHELRTPLTLLSTRVQMLRRALAREDRDSALAAEVAAVEKDTKALTGIVEDLLVAADTRDVGMVDVDLGQLADDAVGSVVAAAQDRSLSVDVAHRGDPAVIQAVEAPLRRVYLALLANALDHAVSTVAITITGTPRLVTVEVTDDGPGFPVDTRPFERFSSRRPPMETSRHYGLGLALVADVVARFGGRVAVVTDRPGGIVRIELPRG</sequence>
<evidence type="ECO:0000256" key="2">
    <source>
        <dbReference type="ARBA" id="ARBA00004236"/>
    </source>
</evidence>
<keyword evidence="5" id="KW-0808">Transferase</keyword>
<evidence type="ECO:0000256" key="9">
    <source>
        <dbReference type="ARBA" id="ARBA00023012"/>
    </source>
</evidence>
<gene>
    <name evidence="13" type="ORF">E3T53_01960</name>
</gene>
<keyword evidence="6 11" id="KW-0812">Transmembrane</keyword>
<comment type="subcellular location">
    <subcellularLocation>
        <location evidence="2">Cell membrane</location>
    </subcellularLocation>
</comment>
<dbReference type="InterPro" id="IPR036890">
    <property type="entry name" value="HATPase_C_sf"/>
</dbReference>
<organism evidence="13 14">
    <name type="scientific">Cryobacterium psychrophilum</name>
    <dbReference type="NCBI Taxonomy" id="41988"/>
    <lineage>
        <taxon>Bacteria</taxon>
        <taxon>Bacillati</taxon>
        <taxon>Actinomycetota</taxon>
        <taxon>Actinomycetes</taxon>
        <taxon>Micrococcales</taxon>
        <taxon>Microbacteriaceae</taxon>
        <taxon>Cryobacterium</taxon>
    </lineage>
</organism>
<dbReference type="InterPro" id="IPR036097">
    <property type="entry name" value="HisK_dim/P_sf"/>
</dbReference>
<protein>
    <recommendedName>
        <fullName evidence="3">histidine kinase</fullName>
        <ecNumber evidence="3">2.7.13.3</ecNumber>
    </recommendedName>
</protein>
<keyword evidence="8 11" id="KW-1133">Transmembrane helix</keyword>
<keyword evidence="9" id="KW-0902">Two-component regulatory system</keyword>
<dbReference type="PANTHER" id="PTHR45436">
    <property type="entry name" value="SENSOR HISTIDINE KINASE YKOH"/>
    <property type="match status" value="1"/>
</dbReference>
<dbReference type="InterPro" id="IPR003594">
    <property type="entry name" value="HATPase_dom"/>
</dbReference>
<evidence type="ECO:0000313" key="13">
    <source>
        <dbReference type="EMBL" id="TFD81781.1"/>
    </source>
</evidence>
<keyword evidence="14" id="KW-1185">Reference proteome</keyword>
<dbReference type="Proteomes" id="UP000298218">
    <property type="component" value="Unassembled WGS sequence"/>
</dbReference>
<dbReference type="CDD" id="cd00082">
    <property type="entry name" value="HisKA"/>
    <property type="match status" value="1"/>
</dbReference>
<dbReference type="InterPro" id="IPR003661">
    <property type="entry name" value="HisK_dim/P_dom"/>
</dbReference>
<keyword evidence="4" id="KW-0597">Phosphoprotein</keyword>
<dbReference type="PANTHER" id="PTHR45436:SF5">
    <property type="entry name" value="SENSOR HISTIDINE KINASE TRCS"/>
    <property type="match status" value="1"/>
</dbReference>
<evidence type="ECO:0000256" key="4">
    <source>
        <dbReference type="ARBA" id="ARBA00022553"/>
    </source>
</evidence>
<evidence type="ECO:0000259" key="12">
    <source>
        <dbReference type="PROSITE" id="PS50109"/>
    </source>
</evidence>
<proteinExistence type="predicted"/>
<evidence type="ECO:0000256" key="8">
    <source>
        <dbReference type="ARBA" id="ARBA00022989"/>
    </source>
</evidence>
<dbReference type="SMART" id="SM00387">
    <property type="entry name" value="HATPase_c"/>
    <property type="match status" value="1"/>
</dbReference>
<evidence type="ECO:0000256" key="3">
    <source>
        <dbReference type="ARBA" id="ARBA00012438"/>
    </source>
</evidence>
<evidence type="ECO:0000256" key="11">
    <source>
        <dbReference type="SAM" id="Phobius"/>
    </source>
</evidence>
<evidence type="ECO:0000256" key="10">
    <source>
        <dbReference type="ARBA" id="ARBA00023136"/>
    </source>
</evidence>
<comment type="catalytic activity">
    <reaction evidence="1">
        <text>ATP + protein L-histidine = ADP + protein N-phospho-L-histidine.</text>
        <dbReference type="EC" id="2.7.13.3"/>
    </reaction>
</comment>
<reference evidence="13 14" key="1">
    <citation type="submission" date="2019-03" db="EMBL/GenBank/DDBJ databases">
        <title>Genomics of glacier-inhabiting Cryobacterium strains.</title>
        <authorList>
            <person name="Liu Q."/>
            <person name="Xin Y.-H."/>
        </authorList>
    </citation>
    <scope>NUCLEOTIDE SEQUENCE [LARGE SCALE GENOMIC DNA]</scope>
    <source>
        <strain evidence="13 14">CGMCC 1.4292</strain>
    </source>
</reference>
<dbReference type="Pfam" id="PF02518">
    <property type="entry name" value="HATPase_c"/>
    <property type="match status" value="1"/>
</dbReference>
<evidence type="ECO:0000256" key="5">
    <source>
        <dbReference type="ARBA" id="ARBA00022679"/>
    </source>
</evidence>
<comment type="caution">
    <text evidence="13">The sequence shown here is derived from an EMBL/GenBank/DDBJ whole genome shotgun (WGS) entry which is preliminary data.</text>
</comment>
<dbReference type="PROSITE" id="PS50109">
    <property type="entry name" value="HIS_KIN"/>
    <property type="match status" value="1"/>
</dbReference>
<dbReference type="InterPro" id="IPR005467">
    <property type="entry name" value="His_kinase_dom"/>
</dbReference>
<dbReference type="SMART" id="SM00388">
    <property type="entry name" value="HisKA"/>
    <property type="match status" value="1"/>
</dbReference>
<accession>A0A4Y8KSF2</accession>
<dbReference type="EC" id="2.7.13.3" evidence="3"/>